<dbReference type="HAMAP" id="MF_01664">
    <property type="entry name" value="HemeA_synth_type1"/>
    <property type="match status" value="1"/>
</dbReference>
<evidence type="ECO:0000256" key="4">
    <source>
        <dbReference type="ARBA" id="ARBA00022723"/>
    </source>
</evidence>
<organism evidence="12 13">
    <name type="scientific">Fictibacillus barbaricus</name>
    <dbReference type="NCBI Taxonomy" id="182136"/>
    <lineage>
        <taxon>Bacteria</taxon>
        <taxon>Bacillati</taxon>
        <taxon>Bacillota</taxon>
        <taxon>Bacilli</taxon>
        <taxon>Bacillales</taxon>
        <taxon>Fictibacillaceae</taxon>
        <taxon>Fictibacillus</taxon>
    </lineage>
</organism>
<keyword evidence="6 11" id="KW-0560">Oxidoreductase</keyword>
<comment type="pathway">
    <text evidence="11">Porphyrin-containing compound metabolism; heme A biosynthesis; heme A from heme O: step 1/1.</text>
</comment>
<keyword evidence="5 11" id="KW-1133">Transmembrane helix</keyword>
<keyword evidence="4 11" id="KW-0479">Metal-binding</keyword>
<feature type="transmembrane region" description="Helical" evidence="11">
    <location>
        <begin position="7"/>
        <end position="26"/>
    </location>
</feature>
<dbReference type="InterPro" id="IPR050450">
    <property type="entry name" value="COX15/CtaA_HemeA_synthase"/>
</dbReference>
<feature type="transmembrane region" description="Helical" evidence="11">
    <location>
        <begin position="240"/>
        <end position="263"/>
    </location>
</feature>
<comment type="subunit">
    <text evidence="11">Interacts with CtaB.</text>
</comment>
<comment type="catalytic activity">
    <reaction evidence="11">
        <text>Fe(II)-heme o + 2 A + H2O = Fe(II)-heme a + 2 AH2</text>
        <dbReference type="Rhea" id="RHEA:63388"/>
        <dbReference type="ChEBI" id="CHEBI:13193"/>
        <dbReference type="ChEBI" id="CHEBI:15377"/>
        <dbReference type="ChEBI" id="CHEBI:17499"/>
        <dbReference type="ChEBI" id="CHEBI:60530"/>
        <dbReference type="ChEBI" id="CHEBI:61715"/>
        <dbReference type="EC" id="1.17.99.9"/>
    </reaction>
</comment>
<comment type="cofactor">
    <cofactor evidence="11">
        <name>heme b</name>
        <dbReference type="ChEBI" id="CHEBI:60344"/>
    </cofactor>
</comment>
<feature type="transmembrane region" description="Helical" evidence="11">
    <location>
        <begin position="161"/>
        <end position="178"/>
    </location>
</feature>
<dbReference type="Proteomes" id="UP001258181">
    <property type="component" value="Unassembled WGS sequence"/>
</dbReference>
<evidence type="ECO:0000256" key="11">
    <source>
        <dbReference type="HAMAP-Rule" id="MF_01664"/>
    </source>
</evidence>
<dbReference type="PANTHER" id="PTHR35457:SF1">
    <property type="entry name" value="HEME A SYNTHASE"/>
    <property type="match status" value="1"/>
</dbReference>
<dbReference type="EMBL" id="JAVDWA010000001">
    <property type="protein sequence ID" value="MDR7072109.1"/>
    <property type="molecule type" value="Genomic_DNA"/>
</dbReference>
<evidence type="ECO:0000256" key="10">
    <source>
        <dbReference type="ARBA" id="ARBA00023157"/>
    </source>
</evidence>
<name>A0ABU1TY24_9BACL</name>
<dbReference type="Pfam" id="PF02628">
    <property type="entry name" value="COX15-CtaA"/>
    <property type="match status" value="1"/>
</dbReference>
<feature type="transmembrane region" description="Helical" evidence="11">
    <location>
        <begin position="210"/>
        <end position="228"/>
    </location>
</feature>
<keyword evidence="8 11" id="KW-0350">Heme biosynthesis</keyword>
<dbReference type="RefSeq" id="WP_310257293.1">
    <property type="nucleotide sequence ID" value="NZ_JAVDWA010000001.1"/>
</dbReference>
<dbReference type="InterPro" id="IPR023755">
    <property type="entry name" value="HemeA_Synthase_type1"/>
</dbReference>
<evidence type="ECO:0000256" key="2">
    <source>
        <dbReference type="ARBA" id="ARBA00022475"/>
    </source>
</evidence>
<keyword evidence="13" id="KW-1185">Reference proteome</keyword>
<evidence type="ECO:0000256" key="7">
    <source>
        <dbReference type="ARBA" id="ARBA00023004"/>
    </source>
</evidence>
<dbReference type="PANTHER" id="PTHR35457">
    <property type="entry name" value="HEME A SYNTHASE"/>
    <property type="match status" value="1"/>
</dbReference>
<keyword evidence="9 11" id="KW-0472">Membrane</keyword>
<evidence type="ECO:0000256" key="8">
    <source>
        <dbReference type="ARBA" id="ARBA00023133"/>
    </source>
</evidence>
<keyword evidence="10" id="KW-1015">Disulfide bond</keyword>
<dbReference type="EC" id="1.17.99.9" evidence="11"/>
<comment type="subcellular location">
    <subcellularLocation>
        <location evidence="11">Cell membrane</location>
        <topology evidence="11">Multi-pass membrane protein</topology>
    </subcellularLocation>
    <subcellularLocation>
        <location evidence="1">Membrane</location>
        <topology evidence="1">Multi-pass membrane protein</topology>
    </subcellularLocation>
</comment>
<sequence>MKKAYQIYSIITSFGMLLVLLMGAIVTKTDSGDGCGNSWPLCYGQLLPTQPKLETIIEVSHRAVSAWLGILVIILAIWAWRREPHKKEIKILAFISVFFIVLQGLLGAAAVIWSQSSLILASHFGFSLVSFASVLMLAILSFEDWDKPYIATVSRSFKKNIYWLFIYMYLVVYTGALVRHTGSAMGCSDDFPLCNGSLIPEFTKQASIHYLHRTAAFILFIWILYSWYHARKHYRDQKVLNKGFQFALLFIFLQAASGSLIVISNLNLFVALSHGLIISFLFGTLSFIALIVYRKKIT</sequence>
<evidence type="ECO:0000256" key="5">
    <source>
        <dbReference type="ARBA" id="ARBA00022989"/>
    </source>
</evidence>
<comment type="similarity">
    <text evidence="11">Belongs to the COX15/CtaA family. Type 1 subfamily.</text>
</comment>
<evidence type="ECO:0000256" key="6">
    <source>
        <dbReference type="ARBA" id="ARBA00023002"/>
    </source>
</evidence>
<evidence type="ECO:0000313" key="12">
    <source>
        <dbReference type="EMBL" id="MDR7072109.1"/>
    </source>
</evidence>
<feature type="transmembrane region" description="Helical" evidence="11">
    <location>
        <begin position="119"/>
        <end position="140"/>
    </location>
</feature>
<gene>
    <name evidence="11" type="primary">ctaA</name>
    <name evidence="12" type="ORF">J2X07_001084</name>
</gene>
<comment type="caution">
    <text evidence="12">The sequence shown here is derived from an EMBL/GenBank/DDBJ whole genome shotgun (WGS) entry which is preliminary data.</text>
</comment>
<comment type="function">
    <text evidence="11">Catalyzes the conversion of heme O to heme A by two successive hydroxylations of the methyl group at C8. The first hydroxylation forms heme I, the second hydroxylation results in an unstable dihydroxymethyl group, which spontaneously dehydrates, resulting in the formyl group of heme A.</text>
</comment>
<feature type="transmembrane region" description="Helical" evidence="11">
    <location>
        <begin position="92"/>
        <end position="113"/>
    </location>
</feature>
<reference evidence="12 13" key="1">
    <citation type="submission" date="2023-07" db="EMBL/GenBank/DDBJ databases">
        <title>Sorghum-associated microbial communities from plants grown in Nebraska, USA.</title>
        <authorList>
            <person name="Schachtman D."/>
        </authorList>
    </citation>
    <scope>NUCLEOTIDE SEQUENCE [LARGE SCALE GENOMIC DNA]</scope>
    <source>
        <strain evidence="12 13">BE211</strain>
    </source>
</reference>
<proteinExistence type="inferred from homology"/>
<evidence type="ECO:0000256" key="1">
    <source>
        <dbReference type="ARBA" id="ARBA00004141"/>
    </source>
</evidence>
<dbReference type="InterPro" id="IPR003780">
    <property type="entry name" value="COX15/CtaA_fam"/>
</dbReference>
<protein>
    <recommendedName>
        <fullName evidence="11">Heme A synthase</fullName>
        <shortName evidence="11">HAS</shortName>
        <ecNumber evidence="11">1.17.99.9</ecNumber>
    </recommendedName>
    <alternativeName>
        <fullName evidence="11">Cytochrome aa3-controlling protein</fullName>
    </alternativeName>
</protein>
<accession>A0ABU1TY24</accession>
<keyword evidence="7 11" id="KW-0408">Iron</keyword>
<feature type="transmembrane region" description="Helical" evidence="11">
    <location>
        <begin position="269"/>
        <end position="293"/>
    </location>
</feature>
<feature type="binding site" description="axial binding residue" evidence="11">
    <location>
        <position position="212"/>
    </location>
    <ligand>
        <name>heme</name>
        <dbReference type="ChEBI" id="CHEBI:30413"/>
    </ligand>
    <ligandPart>
        <name>Fe</name>
        <dbReference type="ChEBI" id="CHEBI:18248"/>
    </ligandPart>
</feature>
<evidence type="ECO:0000256" key="9">
    <source>
        <dbReference type="ARBA" id="ARBA00023136"/>
    </source>
</evidence>
<evidence type="ECO:0000313" key="13">
    <source>
        <dbReference type="Proteomes" id="UP001258181"/>
    </source>
</evidence>
<keyword evidence="2 11" id="KW-1003">Cell membrane</keyword>
<feature type="binding site" description="axial binding residue" evidence="11">
    <location>
        <position position="274"/>
    </location>
    <ligand>
        <name>heme</name>
        <dbReference type="ChEBI" id="CHEBI:30413"/>
    </ligand>
    <ligandPart>
        <name>Fe</name>
        <dbReference type="ChEBI" id="CHEBI:18248"/>
    </ligandPart>
</feature>
<feature type="transmembrane region" description="Helical" evidence="11">
    <location>
        <begin position="63"/>
        <end position="80"/>
    </location>
</feature>
<evidence type="ECO:0000256" key="3">
    <source>
        <dbReference type="ARBA" id="ARBA00022692"/>
    </source>
</evidence>
<keyword evidence="3 11" id="KW-0812">Transmembrane</keyword>